<comment type="caution">
    <text evidence="3">The sequence shown here is derived from an EMBL/GenBank/DDBJ whole genome shotgun (WGS) entry which is preliminary data.</text>
</comment>
<sequence length="177" mass="19289">MDLLPENIQSLLQHPAISYIRTSTQDQLSTHLSHLRSAYVQPYIIGPLSTFLTSTSTAAMPDLLSVFMLLVILFISLKILDYARRVVMFWVTLAFRLVFWGSILGLGFYVYKVGVENAGQDLGWVWGVVMGFVEDFQARSANAANAGGASGSSWGRNGDAGAGSRSGSTRGSRGAYW</sequence>
<feature type="region of interest" description="Disordered" evidence="1">
    <location>
        <begin position="145"/>
        <end position="177"/>
    </location>
</feature>
<evidence type="ECO:0000256" key="1">
    <source>
        <dbReference type="SAM" id="MobiDB-lite"/>
    </source>
</evidence>
<evidence type="ECO:0000256" key="2">
    <source>
        <dbReference type="SAM" id="Phobius"/>
    </source>
</evidence>
<protein>
    <submittedName>
        <fullName evidence="3">Nuclear pore assembly and biogenesis protein APQ12</fullName>
    </submittedName>
</protein>
<name>A0A9W9FVZ9_9EURO</name>
<reference evidence="3" key="2">
    <citation type="journal article" date="2023" name="IMA Fungus">
        <title>Comparative genomic study of the Penicillium genus elucidates a diverse pangenome and 15 lateral gene transfer events.</title>
        <authorList>
            <person name="Petersen C."/>
            <person name="Sorensen T."/>
            <person name="Nielsen M.R."/>
            <person name="Sondergaard T.E."/>
            <person name="Sorensen J.L."/>
            <person name="Fitzpatrick D.A."/>
            <person name="Frisvad J.C."/>
            <person name="Nielsen K.L."/>
        </authorList>
    </citation>
    <scope>NUCLEOTIDE SEQUENCE</scope>
    <source>
        <strain evidence="3">IBT 30069</strain>
    </source>
</reference>
<keyword evidence="2" id="KW-0472">Membrane</keyword>
<feature type="transmembrane region" description="Helical" evidence="2">
    <location>
        <begin position="63"/>
        <end position="80"/>
    </location>
</feature>
<organism evidence="3 4">
    <name type="scientific">Penicillium angulare</name>
    <dbReference type="NCBI Taxonomy" id="116970"/>
    <lineage>
        <taxon>Eukaryota</taxon>
        <taxon>Fungi</taxon>
        <taxon>Dikarya</taxon>
        <taxon>Ascomycota</taxon>
        <taxon>Pezizomycotina</taxon>
        <taxon>Eurotiomycetes</taxon>
        <taxon>Eurotiomycetidae</taxon>
        <taxon>Eurotiales</taxon>
        <taxon>Aspergillaceae</taxon>
        <taxon>Penicillium</taxon>
    </lineage>
</organism>
<dbReference type="Pfam" id="PF12716">
    <property type="entry name" value="Apq12"/>
    <property type="match status" value="1"/>
</dbReference>
<proteinExistence type="predicted"/>
<keyword evidence="2" id="KW-1133">Transmembrane helix</keyword>
<reference evidence="3" key="1">
    <citation type="submission" date="2022-11" db="EMBL/GenBank/DDBJ databases">
        <authorList>
            <person name="Petersen C."/>
        </authorList>
    </citation>
    <scope>NUCLEOTIDE SEQUENCE</scope>
    <source>
        <strain evidence="3">IBT 30069</strain>
    </source>
</reference>
<accession>A0A9W9FVZ9</accession>
<feature type="transmembrane region" description="Helical" evidence="2">
    <location>
        <begin position="87"/>
        <end position="111"/>
    </location>
</feature>
<dbReference type="OrthoDB" id="3559694at2759"/>
<evidence type="ECO:0000313" key="3">
    <source>
        <dbReference type="EMBL" id="KAJ5107419.1"/>
    </source>
</evidence>
<dbReference type="EMBL" id="JAPQKH010000003">
    <property type="protein sequence ID" value="KAJ5107419.1"/>
    <property type="molecule type" value="Genomic_DNA"/>
</dbReference>
<keyword evidence="2" id="KW-0812">Transmembrane</keyword>
<dbReference type="AlphaFoldDB" id="A0A9W9FVZ9"/>
<gene>
    <name evidence="3" type="ORF">N7456_004094</name>
</gene>
<evidence type="ECO:0000313" key="4">
    <source>
        <dbReference type="Proteomes" id="UP001149165"/>
    </source>
</evidence>
<dbReference type="Proteomes" id="UP001149165">
    <property type="component" value="Unassembled WGS sequence"/>
</dbReference>
<dbReference type="InterPro" id="IPR024316">
    <property type="entry name" value="APQ12"/>
</dbReference>
<keyword evidence="4" id="KW-1185">Reference proteome</keyword>